<dbReference type="AlphaFoldDB" id="A0A3S3B8L0"/>
<accession>A0A3S3B8L0</accession>
<dbReference type="RefSeq" id="WP_127951149.1">
    <property type="nucleotide sequence ID" value="NZ_RKLO01000001.1"/>
</dbReference>
<dbReference type="OrthoDB" id="4382164at2"/>
<dbReference type="EMBL" id="RKLO01000001">
    <property type="protein sequence ID" value="RVW05624.1"/>
    <property type="molecule type" value="Genomic_DNA"/>
</dbReference>
<protein>
    <recommendedName>
        <fullName evidence="3">SipW-cognate class signal peptide</fullName>
    </recommendedName>
</protein>
<evidence type="ECO:0000313" key="2">
    <source>
        <dbReference type="Proteomes" id="UP000283479"/>
    </source>
</evidence>
<comment type="caution">
    <text evidence="1">The sequence shown here is derived from an EMBL/GenBank/DDBJ whole genome shotgun (WGS) entry which is preliminary data.</text>
</comment>
<dbReference type="Proteomes" id="UP000283479">
    <property type="component" value="Unassembled WGS sequence"/>
</dbReference>
<evidence type="ECO:0008006" key="3">
    <source>
        <dbReference type="Google" id="ProtNLM"/>
    </source>
</evidence>
<organism evidence="1 2">
    <name type="scientific">Rhodococcus xishaensis</name>
    <dbReference type="NCBI Taxonomy" id="2487364"/>
    <lineage>
        <taxon>Bacteria</taxon>
        <taxon>Bacillati</taxon>
        <taxon>Actinomycetota</taxon>
        <taxon>Actinomycetes</taxon>
        <taxon>Mycobacteriales</taxon>
        <taxon>Nocardiaceae</taxon>
        <taxon>Rhodococcus</taxon>
    </lineage>
</organism>
<proteinExistence type="predicted"/>
<name>A0A3S3B8L0_9NOCA</name>
<gene>
    <name evidence="1" type="ORF">EGT50_03455</name>
</gene>
<sequence>MSNKTRWLAIGGAAIVGVAFWPTLGTGALWGQTQTLNPGTISSGTLDLAVGSAGVSDYAFEALGKDGLGAGDYAQAPLSIYNSGDVVMKYRLQDANQSNPGVSLDLKVSVVASEDACSEEGDPAGASVVYDGPMIGAQAPEWRTVEPGASEVLCMRGTVGEDAEQNASTTATFTFAAESR</sequence>
<keyword evidence="2" id="KW-1185">Reference proteome</keyword>
<evidence type="ECO:0000313" key="1">
    <source>
        <dbReference type="EMBL" id="RVW05624.1"/>
    </source>
</evidence>
<reference evidence="1 2" key="1">
    <citation type="submission" date="2018-11" db="EMBL/GenBank/DDBJ databases">
        <title>Rhodococcus spongicola sp. nov. and Rhodococcus xishaensis sp. nov. from marine sponges.</title>
        <authorList>
            <person name="Li L."/>
            <person name="Lin H.W."/>
        </authorList>
    </citation>
    <scope>NUCLEOTIDE SEQUENCE [LARGE SCALE GENOMIC DNA]</scope>
    <source>
        <strain evidence="1 2">LHW51113</strain>
    </source>
</reference>